<dbReference type="GeneID" id="59235037"/>
<sequence length="262" mass="29628">MMYSSLLQFSSGLIDVVAISYQRRYNKLHRSIYGLSYDLYVLELAGSSLSVYSTLNYLWSPLVRVQLSRRYPLFYPLDGQGIPLSVLLLIKDVLIGVSCLAVLRQLVIYRYTKHIHQSISKLCIVVLLAASTFGILTYAFSSAHLPNNNSGLFGVFFIEHVNYTSVIGHILSALRFLPQLSLNWFGSSTSGLSSKFVLVSFVNKVLYLLIRNFVPHSAEFYRIPFNTTPFSVLLLELFSIVGILYQAQLLYLNNKPHLPKGK</sequence>
<dbReference type="AlphaFoldDB" id="A0A7H9AYN2"/>
<dbReference type="Proteomes" id="UP000509704">
    <property type="component" value="Chromosome 2"/>
</dbReference>
<keyword evidence="1" id="KW-0472">Membrane</keyword>
<dbReference type="EMBL" id="CP058605">
    <property type="protein sequence ID" value="QLG71376.1"/>
    <property type="molecule type" value="Genomic_DNA"/>
</dbReference>
<dbReference type="RefSeq" id="XP_037143104.1">
    <property type="nucleotide sequence ID" value="XM_037287209.1"/>
</dbReference>
<keyword evidence="1" id="KW-0812">Transmembrane</keyword>
<evidence type="ECO:0000256" key="1">
    <source>
        <dbReference type="SAM" id="Phobius"/>
    </source>
</evidence>
<accession>A0A7H9AYN2</accession>
<proteinExistence type="predicted"/>
<feature type="transmembrane region" description="Helical" evidence="1">
    <location>
        <begin position="82"/>
        <end position="107"/>
    </location>
</feature>
<keyword evidence="3" id="KW-1185">Reference proteome</keyword>
<organism evidence="2 3">
    <name type="scientific">Zygotorulaspora mrakii</name>
    <name type="common">Zygosaccharomyces mrakii</name>
    <dbReference type="NCBI Taxonomy" id="42260"/>
    <lineage>
        <taxon>Eukaryota</taxon>
        <taxon>Fungi</taxon>
        <taxon>Dikarya</taxon>
        <taxon>Ascomycota</taxon>
        <taxon>Saccharomycotina</taxon>
        <taxon>Saccharomycetes</taxon>
        <taxon>Saccharomycetales</taxon>
        <taxon>Saccharomycetaceae</taxon>
        <taxon>Zygotorulaspora</taxon>
    </lineage>
</organism>
<reference evidence="2 3" key="1">
    <citation type="submission" date="2020-07" db="EMBL/GenBank/DDBJ databases">
        <title>The yeast mating-type switching endonuclease HO is a domesticated member of an unorthodox homing genetic element family.</title>
        <authorList>
            <person name="Coughlan A.Y."/>
            <person name="Lombardi L."/>
            <person name="Braun-Galleani S."/>
            <person name="Martos A.R."/>
            <person name="Galeote V."/>
            <person name="Bigey F."/>
            <person name="Dequin S."/>
            <person name="Byrne K.P."/>
            <person name="Wolfe K.H."/>
        </authorList>
    </citation>
    <scope>NUCLEOTIDE SEQUENCE [LARGE SCALE GENOMIC DNA]</scope>
    <source>
        <strain evidence="2 3">NRRL Y-6702</strain>
    </source>
</reference>
<evidence type="ECO:0000313" key="2">
    <source>
        <dbReference type="EMBL" id="QLG71376.1"/>
    </source>
</evidence>
<name>A0A7H9AYN2_ZYGMR</name>
<dbReference type="OrthoDB" id="75720at2759"/>
<dbReference type="KEGG" id="zmk:HG535_0B04180"/>
<evidence type="ECO:0000313" key="3">
    <source>
        <dbReference type="Proteomes" id="UP000509704"/>
    </source>
</evidence>
<feature type="transmembrane region" description="Helical" evidence="1">
    <location>
        <begin position="119"/>
        <end position="140"/>
    </location>
</feature>
<feature type="transmembrane region" description="Helical" evidence="1">
    <location>
        <begin position="192"/>
        <end position="210"/>
    </location>
</feature>
<keyword evidence="1" id="KW-1133">Transmembrane helix</keyword>
<feature type="transmembrane region" description="Helical" evidence="1">
    <location>
        <begin position="230"/>
        <end position="252"/>
    </location>
</feature>
<feature type="transmembrane region" description="Helical" evidence="1">
    <location>
        <begin position="37"/>
        <end position="59"/>
    </location>
</feature>
<gene>
    <name evidence="2" type="ORF">HG535_0B04180</name>
</gene>
<protein>
    <submittedName>
        <fullName evidence="2">Uncharacterized protein</fullName>
    </submittedName>
</protein>